<dbReference type="OrthoDB" id="9792800at2"/>
<dbReference type="PANTHER" id="PTHR43581:SF4">
    <property type="entry name" value="ATP_GTP PHOSPHATASE"/>
    <property type="match status" value="1"/>
</dbReference>
<dbReference type="PANTHER" id="PTHR43581">
    <property type="entry name" value="ATP/GTP PHOSPHATASE"/>
    <property type="match status" value="1"/>
</dbReference>
<dbReference type="InterPro" id="IPR027417">
    <property type="entry name" value="P-loop_NTPase"/>
</dbReference>
<dbReference type="Gene3D" id="3.40.50.300">
    <property type="entry name" value="P-loop containing nucleotide triphosphate hydrolases"/>
    <property type="match status" value="2"/>
</dbReference>
<dbReference type="SUPFAM" id="SSF52540">
    <property type="entry name" value="P-loop containing nucleoside triphosphate hydrolases"/>
    <property type="match status" value="1"/>
</dbReference>
<accession>A0A096BMT7</accession>
<feature type="domain" description="Endonuclease GajA/Old nuclease/RecF-like AAA" evidence="1">
    <location>
        <begin position="3"/>
        <end position="514"/>
    </location>
</feature>
<dbReference type="RefSeq" id="WP_036867678.1">
    <property type="nucleotide sequence ID" value="NZ_JRNQ01000053.1"/>
</dbReference>
<evidence type="ECO:0000259" key="1">
    <source>
        <dbReference type="Pfam" id="PF13175"/>
    </source>
</evidence>
<name>A0A096BMT7_9BACT</name>
<dbReference type="Proteomes" id="UP000029525">
    <property type="component" value="Unassembled WGS sequence"/>
</dbReference>
<dbReference type="InterPro" id="IPR041685">
    <property type="entry name" value="AAA_GajA/Old/RecF-like"/>
</dbReference>
<comment type="caution">
    <text evidence="2">The sequence shown here is derived from an EMBL/GenBank/DDBJ whole genome shotgun (WGS) entry which is preliminary data.</text>
</comment>
<sequence length="592" mass="68120">MSNKIGFSNFRRFANFPVIDLGDVTILVGGNNSGKSTLVKALLLCVDNIRLMRVNDRRKDESKSVLTASMPLFRFDANEYHDVKVKTFARAIHNKPVNVEYFDIKRGKKLIQNVLTSSIVFEFTLGQFEFKIYVSGDRDNLKNVTTGDVSCITITDLKSQVRYTNDYVQHQMSYEVLNSDFNEQITLLKKLMQDFKKANKELDKANDEGDLESITSKTAVLDKIMMQINSMTDQDEDLDSITEEEVRKLMVKLLREKKPAQALYQLPLSFALNEVAEPVVLNVISNIMNFASTKGTAPNFKSNDSLQEEDKILIMQDFNLMEKYRQAMAQDIDVIRRSYNDLKVLLDNINVEYIPAHVATQNTIYNTADRNDYIAQTVHEFYREKILPGETEYEFIKDWMQRFEIGISFDITSIDGEAYQVRIIDADNSSVPLADKGMGSIQMMVLLLRLATILRRNHRKERVMSEVIPATIIIEEPEQNLHPKMQSLLAELFHSLATYDNCRFVIETHSEYLIRKTQVIVAEQDYVDQKELNANVPFSVYYLPTDDGVPYKMNYTPSGAFKEKFGEGFFDAATASEMVIIRKEFELKKKRK</sequence>
<organism evidence="2 3">
    <name type="scientific">Prevotella bivia DNF00320</name>
    <dbReference type="NCBI Taxonomy" id="1401068"/>
    <lineage>
        <taxon>Bacteria</taxon>
        <taxon>Pseudomonadati</taxon>
        <taxon>Bacteroidota</taxon>
        <taxon>Bacteroidia</taxon>
        <taxon>Bacteroidales</taxon>
        <taxon>Prevotellaceae</taxon>
        <taxon>Prevotella</taxon>
    </lineage>
</organism>
<dbReference type="Pfam" id="PF13175">
    <property type="entry name" value="AAA_15"/>
    <property type="match status" value="1"/>
</dbReference>
<protein>
    <recommendedName>
        <fullName evidence="1">Endonuclease GajA/Old nuclease/RecF-like AAA domain-containing protein</fullName>
    </recommendedName>
</protein>
<dbReference type="AlphaFoldDB" id="A0A096BMT7"/>
<reference evidence="2 3" key="1">
    <citation type="submission" date="2014-07" db="EMBL/GenBank/DDBJ databases">
        <authorList>
            <person name="McCorrison J."/>
            <person name="Sanka R."/>
            <person name="Torralba M."/>
            <person name="Gillis M."/>
            <person name="Haft D.H."/>
            <person name="Methe B."/>
            <person name="Sutton G."/>
            <person name="Nelson K.E."/>
        </authorList>
    </citation>
    <scope>NUCLEOTIDE SEQUENCE [LARGE SCALE GENOMIC DNA]</scope>
    <source>
        <strain evidence="2 3">DNF00320</strain>
    </source>
</reference>
<evidence type="ECO:0000313" key="2">
    <source>
        <dbReference type="EMBL" id="KGF44022.1"/>
    </source>
</evidence>
<dbReference type="EMBL" id="JRNQ01000053">
    <property type="protein sequence ID" value="KGF44022.1"/>
    <property type="molecule type" value="Genomic_DNA"/>
</dbReference>
<dbReference type="InterPro" id="IPR051396">
    <property type="entry name" value="Bact_Antivir_Def_Nuclease"/>
</dbReference>
<proteinExistence type="predicted"/>
<evidence type="ECO:0000313" key="3">
    <source>
        <dbReference type="Proteomes" id="UP000029525"/>
    </source>
</evidence>
<gene>
    <name evidence="2" type="ORF">HMPREF0647_08285</name>
</gene>